<evidence type="ECO:0000313" key="2">
    <source>
        <dbReference type="EMBL" id="MDT7014536.1"/>
    </source>
</evidence>
<comment type="caution">
    <text evidence="2">The sequence shown here is derived from an EMBL/GenBank/DDBJ whole genome shotgun (WGS) entry which is preliminary data.</text>
</comment>
<protein>
    <submittedName>
        <fullName evidence="2">GNAT family N-acetyltransferase</fullName>
        <ecNumber evidence="2">2.3.1.-</ecNumber>
    </submittedName>
</protein>
<dbReference type="Proteomes" id="UP001254075">
    <property type="component" value="Unassembled WGS sequence"/>
</dbReference>
<organism evidence="2 3">
    <name type="scientific">Levilactobacillus namurensis</name>
    <dbReference type="NCBI Taxonomy" id="380393"/>
    <lineage>
        <taxon>Bacteria</taxon>
        <taxon>Bacillati</taxon>
        <taxon>Bacillota</taxon>
        <taxon>Bacilli</taxon>
        <taxon>Lactobacillales</taxon>
        <taxon>Lactobacillaceae</taxon>
        <taxon>Levilactobacillus</taxon>
    </lineage>
</organism>
<proteinExistence type="predicted"/>
<dbReference type="CDD" id="cd04301">
    <property type="entry name" value="NAT_SF"/>
    <property type="match status" value="1"/>
</dbReference>
<accession>A0AAW8W3E4</accession>
<evidence type="ECO:0000313" key="3">
    <source>
        <dbReference type="Proteomes" id="UP001254075"/>
    </source>
</evidence>
<dbReference type="RefSeq" id="WP_024746221.1">
    <property type="nucleotide sequence ID" value="NZ_JAVLAM010000001.1"/>
</dbReference>
<evidence type="ECO:0000259" key="1">
    <source>
        <dbReference type="PROSITE" id="PS51186"/>
    </source>
</evidence>
<dbReference type="InterPro" id="IPR016181">
    <property type="entry name" value="Acyl_CoA_acyltransferase"/>
</dbReference>
<name>A0AAW8W3E4_9LACO</name>
<keyword evidence="2" id="KW-0012">Acyltransferase</keyword>
<feature type="domain" description="N-acetyltransferase" evidence="1">
    <location>
        <begin position="1"/>
        <end position="135"/>
    </location>
</feature>
<dbReference type="Gene3D" id="3.40.630.30">
    <property type="match status" value="1"/>
</dbReference>
<dbReference type="Pfam" id="PF00583">
    <property type="entry name" value="Acetyltransf_1"/>
    <property type="match status" value="1"/>
</dbReference>
<dbReference type="PROSITE" id="PS51186">
    <property type="entry name" value="GNAT"/>
    <property type="match status" value="1"/>
</dbReference>
<sequence length="160" mass="17524">MIDYQQITTISPNLRRLLLSADPQWSHVTAALTAGIGWAGYQGSTLVSASILVPHSATSLELANLAVPTAQQRQGMGRAMIAFVLDWAAQQRYQRLTVATGTTSIGPLLVYQKCGFRVVKVEPNYFTRHYQHPIVENGIVLQDRLVLQQAIPSKTAGPII</sequence>
<dbReference type="AlphaFoldDB" id="A0AAW8W3E4"/>
<dbReference type="InterPro" id="IPR000182">
    <property type="entry name" value="GNAT_dom"/>
</dbReference>
<dbReference type="SUPFAM" id="SSF55729">
    <property type="entry name" value="Acyl-CoA N-acyltransferases (Nat)"/>
    <property type="match status" value="1"/>
</dbReference>
<keyword evidence="2" id="KW-0808">Transferase</keyword>
<reference evidence="2" key="1">
    <citation type="submission" date="2023-08" db="EMBL/GenBank/DDBJ databases">
        <authorList>
            <person name="Page C.A."/>
            <person name="Perez-Diaz I.M."/>
        </authorList>
    </citation>
    <scope>NUCLEOTIDE SEQUENCE</scope>
    <source>
        <strain evidence="2">3.8.38</strain>
    </source>
</reference>
<gene>
    <name evidence="2" type="ORF">RI532_08965</name>
</gene>
<dbReference type="EC" id="2.3.1.-" evidence="2"/>
<dbReference type="EMBL" id="JAVLAM010000001">
    <property type="protein sequence ID" value="MDT7014536.1"/>
    <property type="molecule type" value="Genomic_DNA"/>
</dbReference>
<dbReference type="GO" id="GO:0016747">
    <property type="term" value="F:acyltransferase activity, transferring groups other than amino-acyl groups"/>
    <property type="evidence" value="ECO:0007669"/>
    <property type="project" value="InterPro"/>
</dbReference>